<comment type="caution">
    <text evidence="2">The sequence shown here is derived from an EMBL/GenBank/DDBJ whole genome shotgun (WGS) entry which is preliminary data.</text>
</comment>
<dbReference type="EMBL" id="MPUH01000174">
    <property type="protein sequence ID" value="OMJ87541.1"/>
    <property type="molecule type" value="Genomic_DNA"/>
</dbReference>
<dbReference type="AlphaFoldDB" id="A0A1R2CEV2"/>
<feature type="compositionally biased region" description="Basic and acidic residues" evidence="1">
    <location>
        <begin position="594"/>
        <end position="612"/>
    </location>
</feature>
<feature type="compositionally biased region" description="Basic and acidic residues" evidence="1">
    <location>
        <begin position="243"/>
        <end position="256"/>
    </location>
</feature>
<dbReference type="Proteomes" id="UP000187209">
    <property type="component" value="Unassembled WGS sequence"/>
</dbReference>
<feature type="region of interest" description="Disordered" evidence="1">
    <location>
        <begin position="502"/>
        <end position="628"/>
    </location>
</feature>
<feature type="compositionally biased region" description="Basic and acidic residues" evidence="1">
    <location>
        <begin position="546"/>
        <end position="557"/>
    </location>
</feature>
<reference evidence="2 3" key="1">
    <citation type="submission" date="2016-11" db="EMBL/GenBank/DDBJ databases">
        <title>The macronuclear genome of Stentor coeruleus: a giant cell with tiny introns.</title>
        <authorList>
            <person name="Slabodnick M."/>
            <person name="Ruby J.G."/>
            <person name="Reiff S.B."/>
            <person name="Swart E.C."/>
            <person name="Gosai S."/>
            <person name="Prabakaran S."/>
            <person name="Witkowska E."/>
            <person name="Larue G.E."/>
            <person name="Fisher S."/>
            <person name="Freeman R.M."/>
            <person name="Gunawardena J."/>
            <person name="Chu W."/>
            <person name="Stover N.A."/>
            <person name="Gregory B.D."/>
            <person name="Nowacki M."/>
            <person name="Derisi J."/>
            <person name="Roy S.W."/>
            <person name="Marshall W.F."/>
            <person name="Sood P."/>
        </authorList>
    </citation>
    <scope>NUCLEOTIDE SEQUENCE [LARGE SCALE GENOMIC DNA]</scope>
    <source>
        <strain evidence="2">WM001</strain>
    </source>
</reference>
<accession>A0A1R2CEV2</accession>
<name>A0A1R2CEV2_9CILI</name>
<feature type="compositionally biased region" description="Basic and acidic residues" evidence="1">
    <location>
        <begin position="502"/>
        <end position="519"/>
    </location>
</feature>
<protein>
    <submittedName>
        <fullName evidence="2">Uncharacterized protein</fullName>
    </submittedName>
</protein>
<organism evidence="2 3">
    <name type="scientific">Stentor coeruleus</name>
    <dbReference type="NCBI Taxonomy" id="5963"/>
    <lineage>
        <taxon>Eukaryota</taxon>
        <taxon>Sar</taxon>
        <taxon>Alveolata</taxon>
        <taxon>Ciliophora</taxon>
        <taxon>Postciliodesmatophora</taxon>
        <taxon>Heterotrichea</taxon>
        <taxon>Heterotrichida</taxon>
        <taxon>Stentoridae</taxon>
        <taxon>Stentor</taxon>
    </lineage>
</organism>
<gene>
    <name evidence="2" type="ORF">SteCoe_10716</name>
</gene>
<keyword evidence="3" id="KW-1185">Reference proteome</keyword>
<feature type="compositionally biased region" description="Polar residues" evidence="1">
    <location>
        <begin position="353"/>
        <end position="375"/>
    </location>
</feature>
<evidence type="ECO:0000313" key="3">
    <source>
        <dbReference type="Proteomes" id="UP000187209"/>
    </source>
</evidence>
<evidence type="ECO:0000313" key="2">
    <source>
        <dbReference type="EMBL" id="OMJ87541.1"/>
    </source>
</evidence>
<feature type="compositionally biased region" description="Polar residues" evidence="1">
    <location>
        <begin position="291"/>
        <end position="301"/>
    </location>
</feature>
<evidence type="ECO:0000256" key="1">
    <source>
        <dbReference type="SAM" id="MobiDB-lite"/>
    </source>
</evidence>
<feature type="region of interest" description="Disordered" evidence="1">
    <location>
        <begin position="234"/>
        <end position="320"/>
    </location>
</feature>
<proteinExistence type="predicted"/>
<sequence>MKPYRKSYNVKPYEEIHGWRESTLNYSEANRALQIIKPYKVKSLAELHRSPKYPDYKPDKSLFPLLSSSSVSHLLSKPRLLMTKPKISIREVYSPGHIYPSSPGSTNRLNKNHFSLSTKSSNSWLDINSPKKSFDFRKVCLNQNIPLHTDNSEEFIKDEEKFNEDTVNDENVKTMVEKSMDSSKYENKSTEFPENHYVHIMKRVEDERKVEKTEKIELESKTQEKIYKKMQLKTGNRTHKPIQKREKSEMIPETYRKTTNNQKKLLEATKLTKSKPNLKNKYYSPDEKISNPVSPNYFSTKSSEKKQNILSNNEKSDTKIEYPIPPLNIIKNFVQNYRNKRAFLAKSPESEGQKTSNQQKSHNNSPSSKNQPSDTQAKCVILNNNSGVLKNNTTNSINNHISSNNISQTNKELSINLKKHIKNNIKISKSPKNQPYNNEKDIDDGSQNNIGFTKKFLNKNKNAGMSLKALTEKAISLVYTKDEAQSNPIKILNSNDEKNLETRLSPIEEEKNRISKEIETPPPSHEKPKKRQTKKTGIFFNGLTDVNEKKEEFHEENMADDDDDKKEIQKNKKQKDRKNTRDKNKRKNTFKIGTRKDKNRFEERKSSDKSESIEEVSENSSLDKKGTKKIRNFTGGKIKRSGSLAMINNQGFVRKATIKGGTNKLLSKNIISNSQNPKPKFKINIIYPNDKIYKSRLRRTSTLGSSLNFFSESKKTKSRKFKRTSTNLSKSLSTYPQRSSFIFIPSSPIDRFINNYSMSMISKLQVLLCTLEEDLINISNMSNLQIENLAPIPLSAKSSKNSTVSQNKTIKNLMKIELELVLKPLSRNRRNEPQENMCIIADNIKSSIFSDGMKKDLIDYARKSRFVEKPSRVERGMLRIIKKRLRKNKNFDDSEDFSEDNEDSSSDYEIDLGFDDSRSRDLKNLKYEMNLNTSSMSKRSLRSFCSDHEINKEEFKDLESFSCLSEDYRFIEDKDVNSELFSMKWCSALNMKKFILSPQVNFNYFRENNFDFFEQFKNENIEGDIDINNLESVMLKNRFYALKNIANNPIDTDFYSLAVTSLDELNPTEQKNFEVQKIRKCLRRTRYKKNLKKLLMRQLTNKTFSNLVKLI</sequence>
<feature type="region of interest" description="Disordered" evidence="1">
    <location>
        <begin position="346"/>
        <end position="375"/>
    </location>
</feature>